<dbReference type="InterPro" id="IPR004136">
    <property type="entry name" value="NMO"/>
</dbReference>
<evidence type="ECO:0000256" key="3">
    <source>
        <dbReference type="ARBA" id="ARBA00022575"/>
    </source>
</evidence>
<organism evidence="10 11">
    <name type="scientific">Tessaracoccus lacteus</name>
    <dbReference type="NCBI Taxonomy" id="3041766"/>
    <lineage>
        <taxon>Bacteria</taxon>
        <taxon>Bacillati</taxon>
        <taxon>Actinomycetota</taxon>
        <taxon>Actinomycetes</taxon>
        <taxon>Propionibacteriales</taxon>
        <taxon>Propionibacteriaceae</taxon>
        <taxon>Tessaracoccus</taxon>
    </lineage>
</organism>
<evidence type="ECO:0000256" key="2">
    <source>
        <dbReference type="ARBA" id="ARBA00009881"/>
    </source>
</evidence>
<evidence type="ECO:0000256" key="8">
    <source>
        <dbReference type="ARBA" id="ARBA00031155"/>
    </source>
</evidence>
<keyword evidence="6 10" id="KW-0560">Oxidoreductase</keyword>
<dbReference type="InterPro" id="IPR001295">
    <property type="entry name" value="Dihydroorotate_DH_CS"/>
</dbReference>
<reference evidence="10 11" key="1">
    <citation type="journal article" date="2008" name="Int. J. Syst. Evol. Microbiol.">
        <title>Tessaracoccus flavescens sp. nov., isolated from marine sediment.</title>
        <authorList>
            <person name="Lee D.W."/>
            <person name="Lee S.D."/>
        </authorList>
    </citation>
    <scope>NUCLEOTIDE SEQUENCE [LARGE SCALE GENOMIC DNA]</scope>
    <source>
        <strain evidence="10 11">T21</strain>
    </source>
</reference>
<proteinExistence type="inferred from homology"/>
<dbReference type="Gene3D" id="3.20.20.70">
    <property type="entry name" value="Aldolase class I"/>
    <property type="match status" value="1"/>
</dbReference>
<protein>
    <recommendedName>
        <fullName evidence="8">Propionate 3-nitronate monooxygenase</fullName>
    </recommendedName>
</protein>
<dbReference type="EMBL" id="CP123967">
    <property type="protein sequence ID" value="WGT47430.1"/>
    <property type="molecule type" value="Genomic_DNA"/>
</dbReference>
<keyword evidence="11" id="KW-1185">Reference proteome</keyword>
<comment type="catalytic activity">
    <reaction evidence="9">
        <text>3 propionate 3-nitronate + 3 O2 + H2O = 3 3-oxopropanoate + 2 nitrate + nitrite + H2O2 + 3 H(+)</text>
        <dbReference type="Rhea" id="RHEA:57332"/>
        <dbReference type="ChEBI" id="CHEBI:15377"/>
        <dbReference type="ChEBI" id="CHEBI:15378"/>
        <dbReference type="ChEBI" id="CHEBI:15379"/>
        <dbReference type="ChEBI" id="CHEBI:16240"/>
        <dbReference type="ChEBI" id="CHEBI:16301"/>
        <dbReference type="ChEBI" id="CHEBI:17632"/>
        <dbReference type="ChEBI" id="CHEBI:33190"/>
        <dbReference type="ChEBI" id="CHEBI:136067"/>
    </reaction>
</comment>
<evidence type="ECO:0000256" key="1">
    <source>
        <dbReference type="ARBA" id="ARBA00001917"/>
    </source>
</evidence>
<keyword evidence="5" id="KW-0288">FMN</keyword>
<evidence type="ECO:0000313" key="10">
    <source>
        <dbReference type="EMBL" id="WGT47430.1"/>
    </source>
</evidence>
<evidence type="ECO:0000256" key="7">
    <source>
        <dbReference type="ARBA" id="ARBA00023033"/>
    </source>
</evidence>
<evidence type="ECO:0000313" key="11">
    <source>
        <dbReference type="Proteomes" id="UP001244136"/>
    </source>
</evidence>
<dbReference type="SUPFAM" id="SSF51412">
    <property type="entry name" value="Inosine monophosphate dehydrogenase (IMPDH)"/>
    <property type="match status" value="1"/>
</dbReference>
<keyword evidence="3" id="KW-0216">Detoxification</keyword>
<comment type="similarity">
    <text evidence="2">Belongs to the nitronate monooxygenase family. NMO class I subfamily.</text>
</comment>
<evidence type="ECO:0000256" key="4">
    <source>
        <dbReference type="ARBA" id="ARBA00022630"/>
    </source>
</evidence>
<evidence type="ECO:0000256" key="6">
    <source>
        <dbReference type="ARBA" id="ARBA00023002"/>
    </source>
</evidence>
<dbReference type="RefSeq" id="WP_281145160.1">
    <property type="nucleotide sequence ID" value="NZ_CP123967.1"/>
</dbReference>
<dbReference type="PANTHER" id="PTHR42747">
    <property type="entry name" value="NITRONATE MONOOXYGENASE-RELATED"/>
    <property type="match status" value="1"/>
</dbReference>
<dbReference type="InterPro" id="IPR013785">
    <property type="entry name" value="Aldolase_TIM"/>
</dbReference>
<dbReference type="PANTHER" id="PTHR42747:SF3">
    <property type="entry name" value="NITRONATE MONOOXYGENASE-RELATED"/>
    <property type="match status" value="1"/>
</dbReference>
<gene>
    <name evidence="10" type="ORF">QH948_01185</name>
</gene>
<dbReference type="GO" id="GO:0004497">
    <property type="term" value="F:monooxygenase activity"/>
    <property type="evidence" value="ECO:0007669"/>
    <property type="project" value="UniProtKB-KW"/>
</dbReference>
<comment type="cofactor">
    <cofactor evidence="1">
        <name>FMN</name>
        <dbReference type="ChEBI" id="CHEBI:58210"/>
    </cofactor>
</comment>
<dbReference type="Proteomes" id="UP001244136">
    <property type="component" value="Chromosome"/>
</dbReference>
<dbReference type="Pfam" id="PF03060">
    <property type="entry name" value="NMO"/>
    <property type="match status" value="1"/>
</dbReference>
<name>A0ABY8PY50_9ACTN</name>
<accession>A0ABY8PY50</accession>
<sequence length="274" mass="28415">MAALRALQGEKLAWLLAHPVPVVSLTFGLPEPGDIAALRRAGSRVFATVTTPAEASLARDAGVDGLVVQGSSAGGHSATLDPVRIPGPIPTATLLRRVLREVDLSVVATGGVDGPQAVRALLDVGAQSVAVGTLLLRTDEAGTSPTHRRALGDPSFVETVFTQAFTGRPARALRSGFVSRHPDGIVGYPAPHHLARALRQAAGAAGDADRLHLWAGTGWRSAPTGPAADVVRHLAGVVEPVETPSRVVEPIETPSRVVEPIETPSRVVEPVETP</sequence>
<evidence type="ECO:0000256" key="5">
    <source>
        <dbReference type="ARBA" id="ARBA00022643"/>
    </source>
</evidence>
<dbReference type="PROSITE" id="PS00912">
    <property type="entry name" value="DHODEHASE_2"/>
    <property type="match status" value="1"/>
</dbReference>
<evidence type="ECO:0000256" key="9">
    <source>
        <dbReference type="ARBA" id="ARBA00049401"/>
    </source>
</evidence>
<dbReference type="CDD" id="cd04730">
    <property type="entry name" value="NPD_like"/>
    <property type="match status" value="1"/>
</dbReference>
<keyword evidence="7 10" id="KW-0503">Monooxygenase</keyword>
<keyword evidence="4" id="KW-0285">Flavoprotein</keyword>